<reference evidence="2 3" key="1">
    <citation type="submission" date="2018-03" db="EMBL/GenBank/DDBJ databases">
        <title>The ancient ancestry and fast evolution of plastids.</title>
        <authorList>
            <person name="Moore K.R."/>
            <person name="Magnabosco C."/>
            <person name="Momper L."/>
            <person name="Gold D.A."/>
            <person name="Bosak T."/>
            <person name="Fournier G.P."/>
        </authorList>
    </citation>
    <scope>NUCLEOTIDE SEQUENCE [LARGE SCALE GENOMIC DNA]</scope>
    <source>
        <strain evidence="2 3">CCALA 016</strain>
    </source>
</reference>
<dbReference type="EMBL" id="PXOH01000023">
    <property type="protein sequence ID" value="PSF35051.1"/>
    <property type="molecule type" value="Genomic_DNA"/>
</dbReference>
<dbReference type="InterPro" id="IPR029046">
    <property type="entry name" value="LolA/LolB/LppX"/>
</dbReference>
<gene>
    <name evidence="2" type="ORF">C7H19_17850</name>
</gene>
<keyword evidence="3" id="KW-1185">Reference proteome</keyword>
<reference evidence="2 3" key="2">
    <citation type="submission" date="2018-03" db="EMBL/GenBank/DDBJ databases">
        <authorList>
            <person name="Keele B.F."/>
        </authorList>
    </citation>
    <scope>NUCLEOTIDE SEQUENCE [LARGE SCALE GENOMIC DNA]</scope>
    <source>
        <strain evidence="2 3">CCALA 016</strain>
    </source>
</reference>
<evidence type="ECO:0000313" key="3">
    <source>
        <dbReference type="Proteomes" id="UP000239001"/>
    </source>
</evidence>
<protein>
    <recommendedName>
        <fullName evidence="4">DUF2092 domain-containing protein</fullName>
    </recommendedName>
</protein>
<dbReference type="PIRSF" id="PIRSF012443">
    <property type="entry name" value="UCP012443"/>
    <property type="match status" value="1"/>
</dbReference>
<evidence type="ECO:0000313" key="2">
    <source>
        <dbReference type="EMBL" id="PSF35051.1"/>
    </source>
</evidence>
<evidence type="ECO:0008006" key="4">
    <source>
        <dbReference type="Google" id="ProtNLM"/>
    </source>
</evidence>
<dbReference type="OrthoDB" id="116979at2"/>
<comment type="caution">
    <text evidence="2">The sequence shown here is derived from an EMBL/GenBank/DDBJ whole genome shotgun (WGS) entry which is preliminary data.</text>
</comment>
<dbReference type="AlphaFoldDB" id="A0A2T1LUB9"/>
<dbReference type="InterPro" id="IPR019207">
    <property type="entry name" value="DUF2092"/>
</dbReference>
<dbReference type="Proteomes" id="UP000239001">
    <property type="component" value="Unassembled WGS sequence"/>
</dbReference>
<proteinExistence type="predicted"/>
<feature type="compositionally biased region" description="Polar residues" evidence="1">
    <location>
        <begin position="1"/>
        <end position="13"/>
    </location>
</feature>
<feature type="region of interest" description="Disordered" evidence="1">
    <location>
        <begin position="1"/>
        <end position="20"/>
    </location>
</feature>
<sequence>MAVTTTLAQNSPTPISPPSAGLKTTTELLNQFCNFLKAQQSFTFEIDVTYDNVLESGAKVQYSGYQKVWVQKPDRLRSDYIGDERQTRFYYDGKTFSLFTPPLNVYATRNAPSSLDQAVRYVDENYGLTIPMSNLVISDPCSAIESEFQKPLFIGNDLVNRVEGYHLLLIGQERDAQVWISKDEPPLLLKAIITYKNLPGSPQYTALFSNWNFKPLIPENTFIFVPPKDASKIEFLPPD</sequence>
<name>A0A2T1LUB9_9CHRO</name>
<accession>A0A2T1LUB9</accession>
<dbReference type="Pfam" id="PF09865">
    <property type="entry name" value="DUF2092"/>
    <property type="match status" value="1"/>
</dbReference>
<dbReference type="SUPFAM" id="SSF89392">
    <property type="entry name" value="Prokaryotic lipoproteins and lipoprotein localization factors"/>
    <property type="match status" value="1"/>
</dbReference>
<organism evidence="2 3">
    <name type="scientific">Aphanothece hegewaldii CCALA 016</name>
    <dbReference type="NCBI Taxonomy" id="2107694"/>
    <lineage>
        <taxon>Bacteria</taxon>
        <taxon>Bacillati</taxon>
        <taxon>Cyanobacteriota</taxon>
        <taxon>Cyanophyceae</taxon>
        <taxon>Oscillatoriophycideae</taxon>
        <taxon>Chroococcales</taxon>
        <taxon>Aphanothecaceae</taxon>
        <taxon>Aphanothece</taxon>
    </lineage>
</organism>
<dbReference type="Gene3D" id="2.50.20.10">
    <property type="entry name" value="Lipoprotein localisation LolA/LolB/LppX"/>
    <property type="match status" value="1"/>
</dbReference>
<evidence type="ECO:0000256" key="1">
    <source>
        <dbReference type="SAM" id="MobiDB-lite"/>
    </source>
</evidence>